<dbReference type="PANTHER" id="PTHR34339">
    <property type="entry name" value="STIMULATOR OF INTERFERON GENES PROTEIN"/>
    <property type="match status" value="1"/>
</dbReference>
<evidence type="ECO:0000256" key="1">
    <source>
        <dbReference type="SAM" id="Phobius"/>
    </source>
</evidence>
<evidence type="ECO:0000313" key="3">
    <source>
        <dbReference type="EMBL" id="KPJ02478.1"/>
    </source>
</evidence>
<dbReference type="InterPro" id="IPR029158">
    <property type="entry name" value="STING"/>
</dbReference>
<dbReference type="GO" id="GO:0005776">
    <property type="term" value="C:autophagosome"/>
    <property type="evidence" value="ECO:0007669"/>
    <property type="project" value="TreeGrafter"/>
</dbReference>
<dbReference type="InterPro" id="IPR038623">
    <property type="entry name" value="STING_C_sf"/>
</dbReference>
<dbReference type="PANTHER" id="PTHR34339:SF1">
    <property type="entry name" value="STIMULATOR OF INTERFERON GENES PROTEIN"/>
    <property type="match status" value="1"/>
</dbReference>
<dbReference type="GO" id="GO:0016239">
    <property type="term" value="P:positive regulation of macroautophagy"/>
    <property type="evidence" value="ECO:0007669"/>
    <property type="project" value="TreeGrafter"/>
</dbReference>
<keyword evidence="4" id="KW-1185">Reference proteome</keyword>
<dbReference type="GO" id="GO:0061709">
    <property type="term" value="P:reticulophagy"/>
    <property type="evidence" value="ECO:0007669"/>
    <property type="project" value="TreeGrafter"/>
</dbReference>
<protein>
    <submittedName>
        <fullName evidence="3">Transmembrane protein 173</fullName>
    </submittedName>
</protein>
<gene>
    <name evidence="3" type="ORF">RR46_09681</name>
</gene>
<dbReference type="Gene3D" id="3.40.50.12100">
    <property type="entry name" value="Stimulator of interferon genes protein"/>
    <property type="match status" value="1"/>
</dbReference>
<sequence length="329" mass="37817">MTDKTVYIYASQCIFVCAIIYGYQGIHLENAHKWINIVARYVVYMLIIKGSREACALGYSILQSQEKFNIEEIIKHSKKYAFIFITSIAILMYNKQRILDEDFLLWFIAYLVTKYPEVESNLVTINYGVGMACSYFEGYLVHVIPSDGAKFVGFEENMDKYAAKQGIVFPVKRLFIIISKSMYCPPDLKHFNKANREDLPYLEACQSLEEIEKDVAGVKNRTYRNSAYKIYRSGKPPVYLSAECATPLHTLHRVLQKTALYEDLAKVNVPEVVSDFCRTLASVIAKSPECRDKCELVYYDDTDPKANLASILLNKIRDLEPNFENLKNE</sequence>
<dbReference type="GO" id="GO:0000045">
    <property type="term" value="P:autophagosome assembly"/>
    <property type="evidence" value="ECO:0007669"/>
    <property type="project" value="TreeGrafter"/>
</dbReference>
<keyword evidence="1" id="KW-0472">Membrane</keyword>
<dbReference type="InterPro" id="IPR055432">
    <property type="entry name" value="STING_LBD"/>
</dbReference>
<name>A0A194QAB8_PAPXU</name>
<dbReference type="GO" id="GO:0061507">
    <property type="term" value="F:2',3'-cyclic GMP-AMP binding"/>
    <property type="evidence" value="ECO:0007669"/>
    <property type="project" value="TreeGrafter"/>
</dbReference>
<dbReference type="STRING" id="66420.A0A194QAB8"/>
<dbReference type="GO" id="GO:0002218">
    <property type="term" value="P:activation of innate immune response"/>
    <property type="evidence" value="ECO:0007669"/>
    <property type="project" value="InterPro"/>
</dbReference>
<dbReference type="AlphaFoldDB" id="A0A194QAB8"/>
<dbReference type="Proteomes" id="UP000053268">
    <property type="component" value="Unassembled WGS sequence"/>
</dbReference>
<feature type="transmembrane region" description="Helical" evidence="1">
    <location>
        <begin position="6"/>
        <end position="23"/>
    </location>
</feature>
<keyword evidence="1 3" id="KW-0812">Transmembrane</keyword>
<dbReference type="GO" id="GO:0035438">
    <property type="term" value="F:cyclic-di-GMP binding"/>
    <property type="evidence" value="ECO:0007669"/>
    <property type="project" value="TreeGrafter"/>
</dbReference>
<reference evidence="3 4" key="1">
    <citation type="journal article" date="2015" name="Nat. Commun.">
        <title>Outbred genome sequencing and CRISPR/Cas9 gene editing in butterflies.</title>
        <authorList>
            <person name="Li X."/>
            <person name="Fan D."/>
            <person name="Zhang W."/>
            <person name="Liu G."/>
            <person name="Zhang L."/>
            <person name="Zhao L."/>
            <person name="Fang X."/>
            <person name="Chen L."/>
            <person name="Dong Y."/>
            <person name="Chen Y."/>
            <person name="Ding Y."/>
            <person name="Zhao R."/>
            <person name="Feng M."/>
            <person name="Zhu Y."/>
            <person name="Feng Y."/>
            <person name="Jiang X."/>
            <person name="Zhu D."/>
            <person name="Xiang H."/>
            <person name="Feng X."/>
            <person name="Li S."/>
            <person name="Wang J."/>
            <person name="Zhang G."/>
            <person name="Kronforst M.R."/>
            <person name="Wang W."/>
        </authorList>
    </citation>
    <scope>NUCLEOTIDE SEQUENCE [LARGE SCALE GENOMIC DNA]</scope>
    <source>
        <strain evidence="3">Ya'a_city_454_Px</strain>
        <tissue evidence="3">Whole body</tissue>
    </source>
</reference>
<proteinExistence type="predicted"/>
<accession>A0A194QAB8</accession>
<keyword evidence="1" id="KW-1133">Transmembrane helix</keyword>
<dbReference type="GO" id="GO:0005789">
    <property type="term" value="C:endoplasmic reticulum membrane"/>
    <property type="evidence" value="ECO:0007669"/>
    <property type="project" value="TreeGrafter"/>
</dbReference>
<feature type="domain" description="STING ligand-binding" evidence="2">
    <location>
        <begin position="126"/>
        <end position="318"/>
    </location>
</feature>
<evidence type="ECO:0000313" key="4">
    <source>
        <dbReference type="Proteomes" id="UP000053268"/>
    </source>
</evidence>
<organism evidence="3 4">
    <name type="scientific">Papilio xuthus</name>
    <name type="common">Asian swallowtail butterfly</name>
    <dbReference type="NCBI Taxonomy" id="66420"/>
    <lineage>
        <taxon>Eukaryota</taxon>
        <taxon>Metazoa</taxon>
        <taxon>Ecdysozoa</taxon>
        <taxon>Arthropoda</taxon>
        <taxon>Hexapoda</taxon>
        <taxon>Insecta</taxon>
        <taxon>Pterygota</taxon>
        <taxon>Neoptera</taxon>
        <taxon>Endopterygota</taxon>
        <taxon>Lepidoptera</taxon>
        <taxon>Glossata</taxon>
        <taxon>Ditrysia</taxon>
        <taxon>Papilionoidea</taxon>
        <taxon>Papilionidae</taxon>
        <taxon>Papilioninae</taxon>
        <taxon>Papilio</taxon>
    </lineage>
</organism>
<dbReference type="GO" id="GO:0045087">
    <property type="term" value="P:innate immune response"/>
    <property type="evidence" value="ECO:0007669"/>
    <property type="project" value="TreeGrafter"/>
</dbReference>
<dbReference type="Pfam" id="PF15009">
    <property type="entry name" value="STING_LBD"/>
    <property type="match status" value="1"/>
</dbReference>
<dbReference type="GO" id="GO:0032481">
    <property type="term" value="P:positive regulation of type I interferon production"/>
    <property type="evidence" value="ECO:0007669"/>
    <property type="project" value="InterPro"/>
</dbReference>
<dbReference type="EMBL" id="KQ459232">
    <property type="protein sequence ID" value="KPJ02478.1"/>
    <property type="molecule type" value="Genomic_DNA"/>
</dbReference>
<evidence type="ECO:0000259" key="2">
    <source>
        <dbReference type="Pfam" id="PF15009"/>
    </source>
</evidence>